<dbReference type="Proteomes" id="UP000077407">
    <property type="component" value="Unassembled WGS sequence"/>
</dbReference>
<dbReference type="InterPro" id="IPR004038">
    <property type="entry name" value="Ribosomal_eL8/eL30/eS12/Gad45"/>
</dbReference>
<comment type="caution">
    <text evidence="2">The sequence shown here is derived from an EMBL/GenBank/DDBJ whole genome shotgun (WGS) entry which is preliminary data.</text>
</comment>
<evidence type="ECO:0000259" key="1">
    <source>
        <dbReference type="Pfam" id="PF01248"/>
    </source>
</evidence>
<dbReference type="NCBIfam" id="NF004078">
    <property type="entry name" value="PRK05583.1"/>
    <property type="match status" value="1"/>
</dbReference>
<dbReference type="Gene3D" id="3.30.1330.30">
    <property type="match status" value="1"/>
</dbReference>
<protein>
    <submittedName>
        <fullName evidence="2">Putative ribosomal protein YlxQ</fullName>
    </submittedName>
</protein>
<dbReference type="RefSeq" id="WP_063557323.1">
    <property type="nucleotide sequence ID" value="NZ_LITT01000065.1"/>
</dbReference>
<evidence type="ECO:0000313" key="2">
    <source>
        <dbReference type="EMBL" id="OAA82778.1"/>
    </source>
</evidence>
<evidence type="ECO:0000313" key="3">
    <source>
        <dbReference type="Proteomes" id="UP000077407"/>
    </source>
</evidence>
<dbReference type="EMBL" id="LITT01000065">
    <property type="protein sequence ID" value="OAA82778.1"/>
    <property type="molecule type" value="Genomic_DNA"/>
</dbReference>
<keyword evidence="2" id="KW-0687">Ribonucleoprotein</keyword>
<dbReference type="PATRIC" id="fig|1538.10.peg.4205"/>
<dbReference type="OrthoDB" id="9794863at2"/>
<dbReference type="Pfam" id="PF01248">
    <property type="entry name" value="Ribosomal_L7Ae"/>
    <property type="match status" value="1"/>
</dbReference>
<dbReference type="InterPro" id="IPR029064">
    <property type="entry name" value="Ribosomal_eL30-like_sf"/>
</dbReference>
<reference evidence="2 3" key="1">
    <citation type="journal article" date="2015" name="Biotechnol. Bioeng.">
        <title>Genome sequence and phenotypic characterization of Caulobacter segnis.</title>
        <authorList>
            <person name="Patel S."/>
            <person name="Fletcher B."/>
            <person name="Scott D.C."/>
            <person name="Ely B."/>
        </authorList>
    </citation>
    <scope>NUCLEOTIDE SEQUENCE [LARGE SCALE GENOMIC DNA]</scope>
    <source>
        <strain evidence="2 3">ERI-2</strain>
    </source>
</reference>
<name>A0A162L0W9_9CLOT</name>
<gene>
    <name evidence="2" type="primary">rplGA</name>
    <name evidence="2" type="ORF">WY13_04126</name>
</gene>
<feature type="domain" description="Ribosomal protein eL8/eL30/eS12/Gadd45" evidence="1">
    <location>
        <begin position="10"/>
        <end position="92"/>
    </location>
</feature>
<dbReference type="AlphaFoldDB" id="A0A162L0W9"/>
<organism evidence="2 3">
    <name type="scientific">Clostridium ljungdahlii</name>
    <dbReference type="NCBI Taxonomy" id="1538"/>
    <lineage>
        <taxon>Bacteria</taxon>
        <taxon>Bacillati</taxon>
        <taxon>Bacillota</taxon>
        <taxon>Clostridia</taxon>
        <taxon>Eubacteriales</taxon>
        <taxon>Clostridiaceae</taxon>
        <taxon>Clostridium</taxon>
    </lineage>
</organism>
<sequence>MVDKFLQFMGLIKRAGKLLEGYNKCEEAIRRNRVHFVIMSQDVSKNTWEKFLNYNDKYKVPVVKTIYTGEEIGNAIGSSEIKVVGVTDKNMGKALMNLLKKNEKL</sequence>
<dbReference type="GO" id="GO:0005840">
    <property type="term" value="C:ribosome"/>
    <property type="evidence" value="ECO:0007669"/>
    <property type="project" value="UniProtKB-KW"/>
</dbReference>
<dbReference type="SUPFAM" id="SSF55315">
    <property type="entry name" value="L30e-like"/>
    <property type="match status" value="1"/>
</dbReference>
<accession>A0A162L0W9</accession>
<keyword evidence="2" id="KW-0689">Ribosomal protein</keyword>
<proteinExistence type="predicted"/>